<dbReference type="RefSeq" id="XP_046060541.1">
    <property type="nucleotide sequence ID" value="XM_046205719.1"/>
</dbReference>
<feature type="region of interest" description="Disordered" evidence="1">
    <location>
        <begin position="501"/>
        <end position="520"/>
    </location>
</feature>
<gene>
    <name evidence="2" type="ORF">OGAPHI_004621</name>
</gene>
<dbReference type="Proteomes" id="UP000769157">
    <property type="component" value="Unassembled WGS sequence"/>
</dbReference>
<name>A0A9P8P3A9_9ASCO</name>
<sequence>MLHAFKSTTSLCSFSRSTHLVQSRTVLEPLDLLRVVGVRQLGGPSLTVLRVDNHGHWLAWSKVLQSNKVNLVIWVDLVVGSSINEVQWQKTLLLQVGLVDSGKRLGDNGKSTKESWLQSSMLSGGSLTKVLTTNNNPLDTVVSVVGSGFWHTMVLTSVVVLHSVGLAVLSVDSTNHVVLGNVLQVSTVLQPRTSHGNVVSGGLTLRLDQNWHVDRVLSIPWLEWSKLLQSVRSWGNVNLNVVSDLWWSLVSVLTGVVSLWWETNSDRRLEHELVSVSILQLVSDWVESQVTSNGVSNNHLWRSNESVGSWVTVVSRGEVSVEGRDNGVLVTLLDVLSVPLTDTWTTSVSQHLTTKVLESLQLTVSGDSSSDLLRTWGDSEDGLGLKTVRLSILDDGSSSGHVLIRGVSTRTDQTNLDLQWPVLSNRDLLHLGDWGSQIWSEWTVDVWLQGVQVNLNDLVVLTASVGGKVVLFVDLGKVGNLRSSGSVQEVNHGLVEWENGSSSTNLSTHVTDGSHTGTREGVDTVTKVLNNGTSTTLDGSDTSQLQNDILWRSPSRHLTGQFDTDDLWSLQFPWETGHDIDGISTTNTNSQLTQTTGVRGVGVGTDQQFTWESIVLKNDLVNDTGTWFPETNVVFCASRSKEVVNFLVQADSSGQISWTLLLGLDQVITVHGGWGSHRRHVGGHELQDGHLSSSVLTSNSVWSELQVRNTSLDVLSMRIVQVTVQQLLCVGQRSVQSALDDIKVLQLLLVVNEVVLLQQVHSHFGVLGEVRHRSHGTRSASAYSGGRMLLSQTTGFSIHNGSIADAATAGAALPLFLPSRWLRTGSSKIKLGHLAPLQILELSSTYLVWTRIITRSYLASIN</sequence>
<proteinExistence type="predicted"/>
<evidence type="ECO:0000256" key="1">
    <source>
        <dbReference type="SAM" id="MobiDB-lite"/>
    </source>
</evidence>
<dbReference type="EMBL" id="JAEUBE010000327">
    <property type="protein sequence ID" value="KAH3664269.1"/>
    <property type="molecule type" value="Genomic_DNA"/>
</dbReference>
<protein>
    <submittedName>
        <fullName evidence="2">Uncharacterized protein</fullName>
    </submittedName>
</protein>
<comment type="caution">
    <text evidence="2">The sequence shown here is derived from an EMBL/GenBank/DDBJ whole genome shotgun (WGS) entry which is preliminary data.</text>
</comment>
<reference evidence="2" key="1">
    <citation type="journal article" date="2021" name="Open Biol.">
        <title>Shared evolutionary footprints suggest mitochondrial oxidative damage underlies multiple complex I losses in fungi.</title>
        <authorList>
            <person name="Schikora-Tamarit M.A."/>
            <person name="Marcet-Houben M."/>
            <person name="Nosek J."/>
            <person name="Gabaldon T."/>
        </authorList>
    </citation>
    <scope>NUCLEOTIDE SEQUENCE</scope>
    <source>
        <strain evidence="2">CBS6075</strain>
    </source>
</reference>
<dbReference type="GeneID" id="70236586"/>
<reference evidence="2" key="2">
    <citation type="submission" date="2021-01" db="EMBL/GenBank/DDBJ databases">
        <authorList>
            <person name="Schikora-Tamarit M.A."/>
        </authorList>
    </citation>
    <scope>NUCLEOTIDE SEQUENCE</scope>
    <source>
        <strain evidence="2">CBS6075</strain>
    </source>
</reference>
<accession>A0A9P8P3A9</accession>
<feature type="compositionally biased region" description="Polar residues" evidence="1">
    <location>
        <begin position="501"/>
        <end position="516"/>
    </location>
</feature>
<dbReference type="OrthoDB" id="10501261at2759"/>
<keyword evidence="3" id="KW-1185">Reference proteome</keyword>
<evidence type="ECO:0000313" key="2">
    <source>
        <dbReference type="EMBL" id="KAH3664269.1"/>
    </source>
</evidence>
<organism evidence="2 3">
    <name type="scientific">Ogataea philodendri</name>
    <dbReference type="NCBI Taxonomy" id="1378263"/>
    <lineage>
        <taxon>Eukaryota</taxon>
        <taxon>Fungi</taxon>
        <taxon>Dikarya</taxon>
        <taxon>Ascomycota</taxon>
        <taxon>Saccharomycotina</taxon>
        <taxon>Pichiomycetes</taxon>
        <taxon>Pichiales</taxon>
        <taxon>Pichiaceae</taxon>
        <taxon>Ogataea</taxon>
    </lineage>
</organism>
<dbReference type="AlphaFoldDB" id="A0A9P8P3A9"/>
<evidence type="ECO:0000313" key="3">
    <source>
        <dbReference type="Proteomes" id="UP000769157"/>
    </source>
</evidence>